<dbReference type="UCSC" id="F35H10.6">
    <property type="organism name" value="c. elegans"/>
</dbReference>
<dbReference type="FunCoup" id="Q20070">
    <property type="interactions" value="744"/>
</dbReference>
<dbReference type="InterPro" id="IPR009053">
    <property type="entry name" value="Prefoldin"/>
</dbReference>
<gene>
    <name evidence="4" type="ORF">CELE_F35H10.6</name>
    <name evidence="4 6" type="ORF">F35H10.6</name>
</gene>
<comment type="subunit">
    <text evidence="2">Heterohexamer of two PFD-alpha type and four PFD-beta type subunits.</text>
</comment>
<dbReference type="eggNOG" id="KOG3047">
    <property type="taxonomic scope" value="Eukaryota"/>
</dbReference>
<sequence>MENYVSAQERYMKYLEDLSENVIHPKIATEEKEFKKLQKQCEEYAKLKFTCQRLLNEAPKTTEGKTELGQRVFMNIEVRDTKHVVVKLCDDVYVEMKLQDAIKTCDRKMDSLKNMMEKLQKSTNKLKTDLTMLLATMDMPYVEPFRFTLPSDFPFRME</sequence>
<dbReference type="AlphaFoldDB" id="Q20070"/>
<dbReference type="InterPro" id="IPR011599">
    <property type="entry name" value="PFD_alpha_archaea"/>
</dbReference>
<dbReference type="GO" id="GO:1990114">
    <property type="term" value="P:RNA polymerase II core complex assembly"/>
    <property type="evidence" value="ECO:0000318"/>
    <property type="project" value="GO_Central"/>
</dbReference>
<dbReference type="Pfam" id="PF02996">
    <property type="entry name" value="Prefoldin"/>
    <property type="match status" value="1"/>
</dbReference>
<dbReference type="GeneID" id="177625"/>
<dbReference type="InParanoid" id="Q20070"/>
<dbReference type="HOGENOM" id="CLU_1662434_0_0_1"/>
<dbReference type="GO" id="GO:0006457">
    <property type="term" value="P:protein folding"/>
    <property type="evidence" value="ECO:0007669"/>
    <property type="project" value="InterPro"/>
</dbReference>
<evidence type="ECO:0000313" key="5">
    <source>
        <dbReference type="Proteomes" id="UP000001940"/>
    </source>
</evidence>
<dbReference type="Gene3D" id="1.10.287.370">
    <property type="match status" value="1"/>
</dbReference>
<protein>
    <submittedName>
        <fullName evidence="4">Spindle and kinetochore-associated protein 2</fullName>
    </submittedName>
</protein>
<feature type="coiled-coil region" evidence="3">
    <location>
        <begin position="102"/>
        <end position="129"/>
    </location>
</feature>
<dbReference type="Proteomes" id="UP000001940">
    <property type="component" value="Chromosome IV"/>
</dbReference>
<dbReference type="CTD" id="177625"/>
<evidence type="ECO:0000256" key="1">
    <source>
        <dbReference type="ARBA" id="ARBA00010048"/>
    </source>
</evidence>
<dbReference type="GO" id="GO:0016272">
    <property type="term" value="C:prefoldin complex"/>
    <property type="evidence" value="ECO:0000318"/>
    <property type="project" value="GO_Central"/>
</dbReference>
<proteinExistence type="evidence at protein level"/>
<dbReference type="STRING" id="6239.F35H10.6.1"/>
<dbReference type="OMA" id="PPDFPFR"/>
<dbReference type="CDD" id="cd23158">
    <property type="entry name" value="Prefoldin_UXT"/>
    <property type="match status" value="1"/>
</dbReference>
<dbReference type="GO" id="GO:1990115">
    <property type="term" value="P:RNA polymerase III assembly"/>
    <property type="evidence" value="ECO:0000318"/>
    <property type="project" value="GO_Central"/>
</dbReference>
<dbReference type="SMR" id="Q20070"/>
<dbReference type="EMBL" id="BX284604">
    <property type="protein sequence ID" value="CCD69639.1"/>
    <property type="molecule type" value="Genomic_DNA"/>
</dbReference>
<dbReference type="GO" id="GO:0051082">
    <property type="term" value="F:unfolded protein binding"/>
    <property type="evidence" value="ECO:0007669"/>
    <property type="project" value="InterPro"/>
</dbReference>
<dbReference type="PIR" id="T16280">
    <property type="entry name" value="T16280"/>
</dbReference>
<comment type="similarity">
    <text evidence="1">Belongs to the prefoldin subunit alpha family.</text>
</comment>
<dbReference type="WormBase" id="F35H10.6">
    <property type="protein sequence ID" value="CE38515"/>
    <property type="gene ID" value="WBGene00018071"/>
</dbReference>
<keyword evidence="5" id="KW-1185">Reference proteome</keyword>
<evidence type="ECO:0000313" key="6">
    <source>
        <dbReference type="WormBase" id="F35H10.6"/>
    </source>
</evidence>
<dbReference type="AGR" id="WB:WBGene00018071"/>
<dbReference type="PaxDb" id="6239-F35H10.6"/>
<organism evidence="4 5">
    <name type="scientific">Caenorhabditis elegans</name>
    <dbReference type="NCBI Taxonomy" id="6239"/>
    <lineage>
        <taxon>Eukaryota</taxon>
        <taxon>Metazoa</taxon>
        <taxon>Ecdysozoa</taxon>
        <taxon>Nematoda</taxon>
        <taxon>Chromadorea</taxon>
        <taxon>Rhabditida</taxon>
        <taxon>Rhabditina</taxon>
        <taxon>Rhabditomorpha</taxon>
        <taxon>Rhabditoidea</taxon>
        <taxon>Rhabditidae</taxon>
        <taxon>Peloderinae</taxon>
        <taxon>Caenorhabditis</taxon>
    </lineage>
</organism>
<evidence type="ECO:0007829" key="7">
    <source>
        <dbReference type="PeptideAtlas" id="Q20070"/>
    </source>
</evidence>
<dbReference type="GO" id="GO:0005737">
    <property type="term" value="C:cytoplasm"/>
    <property type="evidence" value="ECO:0000318"/>
    <property type="project" value="GO_Central"/>
</dbReference>
<evidence type="ECO:0000256" key="2">
    <source>
        <dbReference type="ARBA" id="ARBA00011695"/>
    </source>
</evidence>
<dbReference type="PeptideAtlas" id="Q20070"/>
<reference evidence="4 5" key="1">
    <citation type="journal article" date="1998" name="Science">
        <title>Genome sequence of the nematode C. elegans: a platform for investigating biology.</title>
        <authorList>
            <consortium name="The C. elegans sequencing consortium"/>
            <person name="Sulson J.E."/>
            <person name="Waterston R."/>
        </authorList>
    </citation>
    <scope>NUCLEOTIDE SEQUENCE [LARGE SCALE GENOMIC DNA]</scope>
    <source>
        <strain evidence="4 5">Bristol N2</strain>
    </source>
</reference>
<dbReference type="InterPro" id="IPR004127">
    <property type="entry name" value="Prefoldin_subunit_alpha"/>
</dbReference>
<dbReference type="RefSeq" id="NP_501397.2">
    <property type="nucleotide sequence ID" value="NM_068996.4"/>
</dbReference>
<dbReference type="GO" id="GO:1990113">
    <property type="term" value="P:RNA polymerase I assembly"/>
    <property type="evidence" value="ECO:0000318"/>
    <property type="project" value="GO_Central"/>
</dbReference>
<keyword evidence="3" id="KW-0175">Coiled coil</keyword>
<name>Q20070_CAEEL</name>
<dbReference type="KEGG" id="cel:CELE_F35H10.6"/>
<dbReference type="OrthoDB" id="433124at2759"/>
<dbReference type="PhylomeDB" id="Q20070"/>
<keyword evidence="7" id="KW-1267">Proteomics identification</keyword>
<dbReference type="SUPFAM" id="SSF46579">
    <property type="entry name" value="Prefoldin"/>
    <property type="match status" value="1"/>
</dbReference>
<dbReference type="Bgee" id="WBGene00018071">
    <property type="expression patterns" value="Expressed in germ line (C elegans) and 4 other cell types or tissues"/>
</dbReference>
<evidence type="ECO:0000313" key="4">
    <source>
        <dbReference type="EMBL" id="CCD69639.1"/>
    </source>
</evidence>
<dbReference type="PRO" id="PR:Q20070"/>
<evidence type="ECO:0000256" key="3">
    <source>
        <dbReference type="SAM" id="Coils"/>
    </source>
</evidence>
<dbReference type="PANTHER" id="PTHR12674:SF5">
    <property type="entry name" value="SPINDLE AND KINETOCHORE-ASSOCIATED PROTEIN 2"/>
    <property type="match status" value="1"/>
</dbReference>
<accession>Q20070</accession>
<dbReference type="PANTHER" id="PTHR12674">
    <property type="entry name" value="PREFOLDIN SUBUNIT 5"/>
    <property type="match status" value="1"/>
</dbReference>